<evidence type="ECO:0000313" key="2">
    <source>
        <dbReference type="EMBL" id="ATD62308.1"/>
    </source>
</evidence>
<sequence>MILRLRLPIFLLLACVTLGAQAQARTPFQVRCEDTISKTVSVLTAQQNGYSIDTHLPYKALTVMKGTARANTWVLGLTKTESQVQIGLAGPMLQDPASGYECVAPQISVKLNYAPVVIYIGREFAPGTCAYDEILAHELRHMKTYMEHLPRVEKTVRAALARRFEARPLYAPSGTARAALAREIDTGWLPYIKAEMRKVEVLQAAIDSPQEYARLGKACKGEIQNILAGKVQSAQQ</sequence>
<feature type="chain" id="PRO_5013013436" description="DUF922 domain-containing protein" evidence="1">
    <location>
        <begin position="23"/>
        <end position="236"/>
    </location>
</feature>
<evidence type="ECO:0008006" key="4">
    <source>
        <dbReference type="Google" id="ProtNLM"/>
    </source>
</evidence>
<reference evidence="2 3" key="1">
    <citation type="submission" date="2017-09" db="EMBL/GenBank/DDBJ databases">
        <title>Complete genome sequence of Janthinobacterium svalbardensis PAMC 27463.</title>
        <authorList>
            <person name="Cho Y.-J."/>
            <person name="Cho A."/>
            <person name="Kim O.-S."/>
            <person name="Lee J.-I."/>
        </authorList>
    </citation>
    <scope>NUCLEOTIDE SEQUENCE [LARGE SCALE GENOMIC DNA]</scope>
    <source>
        <strain evidence="2 3">PAMC 27463</strain>
    </source>
</reference>
<feature type="signal peptide" evidence="1">
    <location>
        <begin position="1"/>
        <end position="22"/>
    </location>
</feature>
<accession>A0A290X023</accession>
<dbReference type="AlphaFoldDB" id="A0A290X023"/>
<keyword evidence="1" id="KW-0732">Signal</keyword>
<protein>
    <recommendedName>
        <fullName evidence="4">DUF922 domain-containing protein</fullName>
    </recommendedName>
</protein>
<dbReference type="EMBL" id="CP023422">
    <property type="protein sequence ID" value="ATD62308.1"/>
    <property type="molecule type" value="Genomic_DNA"/>
</dbReference>
<proteinExistence type="predicted"/>
<dbReference type="RefSeq" id="WP_071076368.1">
    <property type="nucleotide sequence ID" value="NZ_CP023422.1"/>
</dbReference>
<organism evidence="2 3">
    <name type="scientific">Janthinobacterium svalbardensis</name>
    <dbReference type="NCBI Taxonomy" id="368607"/>
    <lineage>
        <taxon>Bacteria</taxon>
        <taxon>Pseudomonadati</taxon>
        <taxon>Pseudomonadota</taxon>
        <taxon>Betaproteobacteria</taxon>
        <taxon>Burkholderiales</taxon>
        <taxon>Oxalobacteraceae</taxon>
        <taxon>Janthinobacterium</taxon>
    </lineage>
</organism>
<evidence type="ECO:0000313" key="3">
    <source>
        <dbReference type="Proteomes" id="UP000218437"/>
    </source>
</evidence>
<gene>
    <name evidence="2" type="ORF">CNX70_20785</name>
</gene>
<name>A0A290X023_9BURK</name>
<evidence type="ECO:0000256" key="1">
    <source>
        <dbReference type="SAM" id="SignalP"/>
    </source>
</evidence>
<dbReference type="KEGG" id="jsv:CNX70_20785"/>
<dbReference type="Proteomes" id="UP000218437">
    <property type="component" value="Chromosome"/>
</dbReference>
<keyword evidence="3" id="KW-1185">Reference proteome</keyword>